<keyword evidence="2" id="KW-1185">Reference proteome</keyword>
<dbReference type="Gene3D" id="2.180.10.10">
    <property type="entry name" value="RHS repeat-associated core"/>
    <property type="match status" value="1"/>
</dbReference>
<evidence type="ECO:0000313" key="2">
    <source>
        <dbReference type="Proteomes" id="UP000261174"/>
    </source>
</evidence>
<protein>
    <recommendedName>
        <fullName evidence="3">NlpC/P60 domain-containing protein</fullName>
    </recommendedName>
</protein>
<name>A0A3E1NX60_9BACT</name>
<dbReference type="SUPFAM" id="SSF54001">
    <property type="entry name" value="Cysteine proteinases"/>
    <property type="match status" value="1"/>
</dbReference>
<dbReference type="InterPro" id="IPR038765">
    <property type="entry name" value="Papain-like_cys_pep_sf"/>
</dbReference>
<gene>
    <name evidence="1" type="ORF">DXN04_21920</name>
</gene>
<sequence>MQESTLYPVTNMSGIDGGFSINFIRGLKSYELTNHLGNVLATVSDRKTGISYNNSVFDHYEAILTSTQEYYPFGFMMPGRGSSSAYRYGFNGQKKSDELSGKGNHTTAEFWEYDSRLGRRWNIDPVVKHYESPFATFDNRPIWLGDPNGMDSTQRNKAIRRGREYIDKKPKKNTYEYGAKGAQPGEGTIDCSGLISQLIIYAGETDPNYGSTGHGVSNIEQNLPRVDPKDVVPGNLATFYFPADEDAPYHIGIISSVQRDEAGNIQSFTLIHSSGSIGLNEKTVPLDGKDYYAKHISGYLKFDMIPDPVKKVNASLY</sequence>
<comment type="caution">
    <text evidence="1">The sequence shown here is derived from an EMBL/GenBank/DDBJ whole genome shotgun (WGS) entry which is preliminary data.</text>
</comment>
<dbReference type="Proteomes" id="UP000261174">
    <property type="component" value="Unassembled WGS sequence"/>
</dbReference>
<proteinExistence type="predicted"/>
<reference evidence="1 2" key="1">
    <citation type="submission" date="2018-08" db="EMBL/GenBank/DDBJ databases">
        <title>Chitinophaga sp. K20C18050901, a novel bacterium isolated from forest soil.</title>
        <authorList>
            <person name="Wang C."/>
        </authorList>
    </citation>
    <scope>NUCLEOTIDE SEQUENCE [LARGE SCALE GENOMIC DNA]</scope>
    <source>
        <strain evidence="1 2">K20C18050901</strain>
    </source>
</reference>
<evidence type="ECO:0008006" key="3">
    <source>
        <dbReference type="Google" id="ProtNLM"/>
    </source>
</evidence>
<evidence type="ECO:0000313" key="1">
    <source>
        <dbReference type="EMBL" id="RFM32348.1"/>
    </source>
</evidence>
<organism evidence="1 2">
    <name type="scientific">Chitinophaga silvisoli</name>
    <dbReference type="NCBI Taxonomy" id="2291814"/>
    <lineage>
        <taxon>Bacteria</taxon>
        <taxon>Pseudomonadati</taxon>
        <taxon>Bacteroidota</taxon>
        <taxon>Chitinophagia</taxon>
        <taxon>Chitinophagales</taxon>
        <taxon>Chitinophagaceae</taxon>
        <taxon>Chitinophaga</taxon>
    </lineage>
</organism>
<dbReference type="RefSeq" id="WP_116855541.1">
    <property type="nucleotide sequence ID" value="NZ_QTJV01000009.1"/>
</dbReference>
<dbReference type="AlphaFoldDB" id="A0A3E1NX60"/>
<dbReference type="Gene3D" id="3.90.1720.10">
    <property type="entry name" value="endopeptidase domain like (from Nostoc punctiforme)"/>
    <property type="match status" value="1"/>
</dbReference>
<accession>A0A3E1NX60</accession>
<dbReference type="OrthoDB" id="671415at2"/>
<dbReference type="EMBL" id="QTJV01000009">
    <property type="protein sequence ID" value="RFM32348.1"/>
    <property type="molecule type" value="Genomic_DNA"/>
</dbReference>